<dbReference type="Proteomes" id="UP000249340">
    <property type="component" value="Chromosome"/>
</dbReference>
<keyword evidence="2" id="KW-1185">Reference proteome</keyword>
<reference evidence="2" key="1">
    <citation type="submission" date="2018-07" db="EMBL/GenBank/DDBJ databases">
        <title>Streptacidiphilus bronchialis DSM 106435 chromosome.</title>
        <authorList>
            <person name="Batra D."/>
            <person name="Gulvik C.A."/>
        </authorList>
    </citation>
    <scope>NUCLEOTIDE SEQUENCE [LARGE SCALE GENOMIC DNA]</scope>
    <source>
        <strain evidence="2">DSM 106435</strain>
    </source>
</reference>
<evidence type="ECO:0000313" key="2">
    <source>
        <dbReference type="Proteomes" id="UP000249340"/>
    </source>
</evidence>
<dbReference type="EMBL" id="CP031264">
    <property type="protein sequence ID" value="AXI81012.1"/>
    <property type="molecule type" value="Genomic_DNA"/>
</dbReference>
<dbReference type="OrthoDB" id="5194673at2"/>
<sequence length="69" mass="6981">MIAVSPAVQSTNFNLKNEAVELIAAGGVAERVSLSVADLEAMRTLRAAVPASKHGLEAITGGSCETGAQ</sequence>
<proteinExistence type="predicted"/>
<organism evidence="1 2">
    <name type="scientific">Peterkaempfera bronchialis</name>
    <dbReference type="NCBI Taxonomy" id="2126346"/>
    <lineage>
        <taxon>Bacteria</taxon>
        <taxon>Bacillati</taxon>
        <taxon>Actinomycetota</taxon>
        <taxon>Actinomycetes</taxon>
        <taxon>Kitasatosporales</taxon>
        <taxon>Streptomycetaceae</taxon>
        <taxon>Peterkaempfera</taxon>
    </lineage>
</organism>
<dbReference type="KEGG" id="stri:C7M71_030165"/>
<dbReference type="RefSeq" id="WP_111488876.1">
    <property type="nucleotide sequence ID" value="NZ_CP031264.1"/>
</dbReference>
<dbReference type="AlphaFoldDB" id="A0A345T4V7"/>
<protein>
    <submittedName>
        <fullName evidence="1">Uncharacterized protein</fullName>
    </submittedName>
</protein>
<accession>A0A345T4V7</accession>
<gene>
    <name evidence="1" type="ORF">C7M71_030165</name>
</gene>
<evidence type="ECO:0000313" key="1">
    <source>
        <dbReference type="EMBL" id="AXI81012.1"/>
    </source>
</evidence>
<name>A0A345T4V7_9ACTN</name>